<dbReference type="Gene3D" id="1.10.150.20">
    <property type="entry name" value="5' to 3' exonuclease, C-terminal subdomain"/>
    <property type="match status" value="1"/>
</dbReference>
<dbReference type="EMBL" id="AEEH01000038">
    <property type="protein sequence ID" value="EFM25410.1"/>
    <property type="molecule type" value="Genomic_DNA"/>
</dbReference>
<dbReference type="GO" id="GO:0003684">
    <property type="term" value="F:damaged DNA binding"/>
    <property type="evidence" value="ECO:0007669"/>
    <property type="project" value="InterPro"/>
</dbReference>
<dbReference type="NCBIfam" id="NF002677">
    <property type="entry name" value="PRK02406.1"/>
    <property type="match status" value="1"/>
</dbReference>
<evidence type="ECO:0000256" key="4">
    <source>
        <dbReference type="ARBA" id="ARBA00022457"/>
    </source>
</evidence>
<keyword evidence="11 16" id="KW-0460">Magnesium</keyword>
<dbReference type="GO" id="GO:0006261">
    <property type="term" value="P:DNA-templated DNA replication"/>
    <property type="evidence" value="ECO:0007669"/>
    <property type="project" value="UniProtKB-UniRule"/>
</dbReference>
<keyword evidence="13 16" id="KW-0238">DNA-binding</keyword>
<evidence type="ECO:0000256" key="10">
    <source>
        <dbReference type="ARBA" id="ARBA00022763"/>
    </source>
</evidence>
<dbReference type="InterPro" id="IPR017961">
    <property type="entry name" value="DNA_pol_Y-fam_little_finger"/>
</dbReference>
<dbReference type="Pfam" id="PF00817">
    <property type="entry name" value="IMS"/>
    <property type="match status" value="1"/>
</dbReference>
<dbReference type="NCBIfam" id="NF010731">
    <property type="entry name" value="PRK14133.1"/>
    <property type="match status" value="1"/>
</dbReference>
<evidence type="ECO:0000256" key="6">
    <source>
        <dbReference type="ARBA" id="ARBA00022679"/>
    </source>
</evidence>
<dbReference type="HAMAP" id="MF_01113">
    <property type="entry name" value="DNApol_IV"/>
    <property type="match status" value="1"/>
</dbReference>
<keyword evidence="6 16" id="KW-0808">Transferase</keyword>
<feature type="binding site" evidence="16">
    <location>
        <position position="6"/>
    </location>
    <ligand>
        <name>Mg(2+)</name>
        <dbReference type="ChEBI" id="CHEBI:18420"/>
    </ligand>
</feature>
<keyword evidence="10 16" id="KW-0227">DNA damage</keyword>
<dbReference type="GO" id="GO:0000287">
    <property type="term" value="F:magnesium ion binding"/>
    <property type="evidence" value="ECO:0007669"/>
    <property type="project" value="UniProtKB-UniRule"/>
</dbReference>
<dbReference type="Gene3D" id="3.30.1490.100">
    <property type="entry name" value="DNA polymerase, Y-family, little finger domain"/>
    <property type="match status" value="1"/>
</dbReference>
<dbReference type="AlphaFoldDB" id="E0NLD4"/>
<feature type="site" description="Substrate discrimination" evidence="16">
    <location>
        <position position="11"/>
    </location>
</feature>
<feature type="active site" evidence="16">
    <location>
        <position position="101"/>
    </location>
</feature>
<evidence type="ECO:0000256" key="15">
    <source>
        <dbReference type="ARBA" id="ARBA00049244"/>
    </source>
</evidence>
<comment type="catalytic activity">
    <reaction evidence="15 16">
        <text>DNA(n) + a 2'-deoxyribonucleoside 5'-triphosphate = DNA(n+1) + diphosphate</text>
        <dbReference type="Rhea" id="RHEA:22508"/>
        <dbReference type="Rhea" id="RHEA-COMP:17339"/>
        <dbReference type="Rhea" id="RHEA-COMP:17340"/>
        <dbReference type="ChEBI" id="CHEBI:33019"/>
        <dbReference type="ChEBI" id="CHEBI:61560"/>
        <dbReference type="ChEBI" id="CHEBI:173112"/>
        <dbReference type="EC" id="2.7.7.7"/>
    </reaction>
</comment>
<dbReference type="eggNOG" id="COG0389">
    <property type="taxonomic scope" value="Bacteria"/>
</dbReference>
<dbReference type="Pfam" id="PF11799">
    <property type="entry name" value="IMS_C"/>
    <property type="match status" value="1"/>
</dbReference>
<dbReference type="InterPro" id="IPR036775">
    <property type="entry name" value="DNA_pol_Y-fam_lit_finger_sf"/>
</dbReference>
<dbReference type="InterPro" id="IPR043128">
    <property type="entry name" value="Rev_trsase/Diguanyl_cyclase"/>
</dbReference>
<dbReference type="HOGENOM" id="CLU_012348_1_2_9"/>
<evidence type="ECO:0000259" key="17">
    <source>
        <dbReference type="PROSITE" id="PS50173"/>
    </source>
</evidence>
<keyword evidence="5 16" id="KW-0963">Cytoplasm</keyword>
<dbReference type="SUPFAM" id="SSF56672">
    <property type="entry name" value="DNA/RNA polymerases"/>
    <property type="match status" value="1"/>
</dbReference>
<dbReference type="FunFam" id="3.30.1490.100:FF:000004">
    <property type="entry name" value="DNA polymerase IV"/>
    <property type="match status" value="1"/>
</dbReference>
<comment type="similarity">
    <text evidence="2 16">Belongs to the DNA polymerase type-Y family.</text>
</comment>
<dbReference type="FunFam" id="3.40.1170.60:FF:000001">
    <property type="entry name" value="DNA polymerase IV"/>
    <property type="match status" value="1"/>
</dbReference>
<dbReference type="PROSITE" id="PS50173">
    <property type="entry name" value="UMUC"/>
    <property type="match status" value="1"/>
</dbReference>
<dbReference type="InterPro" id="IPR050116">
    <property type="entry name" value="DNA_polymerase-Y"/>
</dbReference>
<comment type="cofactor">
    <cofactor evidence="16">
        <name>Mg(2+)</name>
        <dbReference type="ChEBI" id="CHEBI:18420"/>
    </cofactor>
    <text evidence="16">Binds 2 magnesium ions per subunit.</text>
</comment>
<evidence type="ECO:0000256" key="5">
    <source>
        <dbReference type="ARBA" id="ARBA00022490"/>
    </source>
</evidence>
<sequence>MILHVDIDAFYASVEELDNPNLKGKPVVVGGRSRRGVITTANYEARKFGLHSAMPIFMARSLCPQVIIVPGRMYRYKEKSIEVFSILKTYAKVIEQVSIDEAYLDIAGTEDGRELAMKIKSEVKEKTGLTISVGLSYNKFLAKIASDWNKPDGFMEIDEDMVPEILYDLDISKVHGIGKVSEDRLRELGINNVKDLMSLSREYMTLEFNKMGHELYDRIRGIDRREVKGDRKRKSMGVERTFTPTGDEKILYEYIDRFSKELSEDLKRIDKSAMTITIKIKTDKFKIHTISKTFLESIEKYEDIKNIAEELYDKLENRERLRLLGITASSLVDRKKIQLNFWENKY</sequence>
<keyword evidence="8 16" id="KW-0235">DNA replication</keyword>
<dbReference type="Proteomes" id="UP000003280">
    <property type="component" value="Unassembled WGS sequence"/>
</dbReference>
<reference evidence="18 19" key="1">
    <citation type="submission" date="2010-07" db="EMBL/GenBank/DDBJ databases">
        <authorList>
            <person name="Muzny D."/>
            <person name="Qin X."/>
            <person name="Deng J."/>
            <person name="Jiang H."/>
            <person name="Liu Y."/>
            <person name="Qu J."/>
            <person name="Song X.-Z."/>
            <person name="Zhang L."/>
            <person name="Thornton R."/>
            <person name="Coyle M."/>
            <person name="Francisco L."/>
            <person name="Jackson L."/>
            <person name="Javaid M."/>
            <person name="Korchina V."/>
            <person name="Kovar C."/>
            <person name="Mata R."/>
            <person name="Mathew T."/>
            <person name="Ngo R."/>
            <person name="Nguyen L."/>
            <person name="Nguyen N."/>
            <person name="Okwuonu G."/>
            <person name="Ongeri F."/>
            <person name="Pham C."/>
            <person name="Simmons D."/>
            <person name="Wilczek-Boney K."/>
            <person name="Hale W."/>
            <person name="Jakkamsetti A."/>
            <person name="Pham P."/>
            <person name="Ruth R."/>
            <person name="San Lucas F."/>
            <person name="Warren J."/>
            <person name="Zhang J."/>
            <person name="Zhao Z."/>
            <person name="Zhou C."/>
            <person name="Zhu D."/>
            <person name="Lee S."/>
            <person name="Bess C."/>
            <person name="Blankenburg K."/>
            <person name="Forbes L."/>
            <person name="Fu Q."/>
            <person name="Gubbala S."/>
            <person name="Hirani K."/>
            <person name="Jayaseelan J.C."/>
            <person name="Lara F."/>
            <person name="Munidasa M."/>
            <person name="Palculict T."/>
            <person name="Patil S."/>
            <person name="Pu L.-L."/>
            <person name="Saada N."/>
            <person name="Tang L."/>
            <person name="Weissenberger G."/>
            <person name="Zhu Y."/>
            <person name="Hemphill L."/>
            <person name="Shang Y."/>
            <person name="Youmans B."/>
            <person name="Ayvaz T."/>
            <person name="Ross M."/>
            <person name="Santibanez J."/>
            <person name="Aqrawi P."/>
            <person name="Gross S."/>
            <person name="Joshi V."/>
            <person name="Fowler G."/>
            <person name="Nazareth L."/>
            <person name="Reid J."/>
            <person name="Worley K."/>
            <person name="Petrosino J."/>
            <person name="Highlander S."/>
            <person name="Gibbs R."/>
        </authorList>
    </citation>
    <scope>NUCLEOTIDE SEQUENCE [LARGE SCALE GENOMIC DNA]</scope>
    <source>
        <strain evidence="18 19">ATCC BAA-1640</strain>
    </source>
</reference>
<dbReference type="PANTHER" id="PTHR11076:SF33">
    <property type="entry name" value="DNA POLYMERASE KAPPA"/>
    <property type="match status" value="1"/>
</dbReference>
<dbReference type="InterPro" id="IPR043502">
    <property type="entry name" value="DNA/RNA_pol_sf"/>
</dbReference>
<keyword evidence="14 16" id="KW-0234">DNA repair</keyword>
<evidence type="ECO:0000313" key="19">
    <source>
        <dbReference type="Proteomes" id="UP000003280"/>
    </source>
</evidence>
<keyword evidence="4 16" id="KW-0515">Mutator protein</keyword>
<accession>E0NLD4</accession>
<dbReference type="GO" id="GO:0006281">
    <property type="term" value="P:DNA repair"/>
    <property type="evidence" value="ECO:0007669"/>
    <property type="project" value="UniProtKB-UniRule"/>
</dbReference>
<comment type="function">
    <text evidence="16">Poorly processive, error-prone DNA polymerase involved in untargeted mutagenesis. Copies undamaged DNA at stalled replication forks, which arise in vivo from mismatched or misaligned primer ends. These misaligned primers can be extended by PolIV. Exhibits no 3'-5' exonuclease (proofreading) activity. May be involved in translesional synthesis, in conjunction with the beta clamp from PolIII.</text>
</comment>
<dbReference type="EC" id="2.7.7.7" evidence="16"/>
<keyword evidence="19" id="KW-1185">Reference proteome</keyword>
<protein>
    <recommendedName>
        <fullName evidence="16">DNA polymerase IV</fullName>
        <shortName evidence="16">Pol IV</shortName>
        <ecNumber evidence="16">2.7.7.7</ecNumber>
    </recommendedName>
</protein>
<keyword evidence="12 16" id="KW-0239">DNA-directed DNA polymerase</keyword>
<feature type="binding site" evidence="16">
    <location>
        <position position="100"/>
    </location>
    <ligand>
        <name>Mg(2+)</name>
        <dbReference type="ChEBI" id="CHEBI:18420"/>
    </ligand>
</feature>
<evidence type="ECO:0000256" key="14">
    <source>
        <dbReference type="ARBA" id="ARBA00023204"/>
    </source>
</evidence>
<dbReference type="PANTHER" id="PTHR11076">
    <property type="entry name" value="DNA REPAIR POLYMERASE UMUC / TRANSFERASE FAMILY MEMBER"/>
    <property type="match status" value="1"/>
</dbReference>
<evidence type="ECO:0000256" key="16">
    <source>
        <dbReference type="HAMAP-Rule" id="MF_01113"/>
    </source>
</evidence>
<evidence type="ECO:0000256" key="13">
    <source>
        <dbReference type="ARBA" id="ARBA00023125"/>
    </source>
</evidence>
<dbReference type="InterPro" id="IPR024728">
    <property type="entry name" value="PolY_HhH_motif"/>
</dbReference>
<evidence type="ECO:0000256" key="12">
    <source>
        <dbReference type="ARBA" id="ARBA00022932"/>
    </source>
</evidence>
<comment type="subcellular location">
    <subcellularLocation>
        <location evidence="1 16">Cytoplasm</location>
    </subcellularLocation>
</comment>
<evidence type="ECO:0000256" key="8">
    <source>
        <dbReference type="ARBA" id="ARBA00022705"/>
    </source>
</evidence>
<organism evidence="18 19">
    <name type="scientific">Peptoniphilus duerdenii ATCC BAA-1640</name>
    <dbReference type="NCBI Taxonomy" id="862517"/>
    <lineage>
        <taxon>Bacteria</taxon>
        <taxon>Bacillati</taxon>
        <taxon>Bacillota</taxon>
        <taxon>Tissierellia</taxon>
        <taxon>Tissierellales</taxon>
        <taxon>Peptoniphilaceae</taxon>
        <taxon>Peptoniphilus</taxon>
    </lineage>
</organism>
<dbReference type="SUPFAM" id="SSF100879">
    <property type="entry name" value="Lesion bypass DNA polymerase (Y-family), little finger domain"/>
    <property type="match status" value="1"/>
</dbReference>
<dbReference type="GO" id="GO:0042276">
    <property type="term" value="P:error-prone translesion synthesis"/>
    <property type="evidence" value="ECO:0007669"/>
    <property type="project" value="TreeGrafter"/>
</dbReference>
<evidence type="ECO:0000256" key="3">
    <source>
        <dbReference type="ARBA" id="ARBA00011245"/>
    </source>
</evidence>
<comment type="caution">
    <text evidence="18">The sequence shown here is derived from an EMBL/GenBank/DDBJ whole genome shotgun (WGS) entry which is preliminary data.</text>
</comment>
<dbReference type="GO" id="GO:0003887">
    <property type="term" value="F:DNA-directed DNA polymerase activity"/>
    <property type="evidence" value="ECO:0007669"/>
    <property type="project" value="UniProtKB-UniRule"/>
</dbReference>
<dbReference type="InterPro" id="IPR022880">
    <property type="entry name" value="DNApol_IV"/>
</dbReference>
<evidence type="ECO:0000256" key="1">
    <source>
        <dbReference type="ARBA" id="ARBA00004496"/>
    </source>
</evidence>
<keyword evidence="9 16" id="KW-0479">Metal-binding</keyword>
<evidence type="ECO:0000256" key="11">
    <source>
        <dbReference type="ARBA" id="ARBA00022842"/>
    </source>
</evidence>
<gene>
    <name evidence="18" type="primary">ppnK</name>
    <name evidence="16" type="synonym">dinB</name>
    <name evidence="18" type="ORF">HMPREF9225_0973</name>
</gene>
<dbReference type="GO" id="GO:0005829">
    <property type="term" value="C:cytosol"/>
    <property type="evidence" value="ECO:0007669"/>
    <property type="project" value="TreeGrafter"/>
</dbReference>
<evidence type="ECO:0000256" key="7">
    <source>
        <dbReference type="ARBA" id="ARBA00022695"/>
    </source>
</evidence>
<proteinExistence type="inferred from homology"/>
<dbReference type="Pfam" id="PF11798">
    <property type="entry name" value="IMS_HHH"/>
    <property type="match status" value="1"/>
</dbReference>
<dbReference type="Gene3D" id="3.40.1170.60">
    <property type="match status" value="1"/>
</dbReference>
<dbReference type="Gene3D" id="3.30.70.270">
    <property type="match status" value="1"/>
</dbReference>
<dbReference type="RefSeq" id="WP_008901787.1">
    <property type="nucleotide sequence ID" value="NZ_GL397071.1"/>
</dbReference>
<dbReference type="STRING" id="862517.HMPREF9225_0973"/>
<keyword evidence="7 16" id="KW-0548">Nucleotidyltransferase</keyword>
<dbReference type="GO" id="GO:0009432">
    <property type="term" value="P:SOS response"/>
    <property type="evidence" value="ECO:0007669"/>
    <property type="project" value="TreeGrafter"/>
</dbReference>
<evidence type="ECO:0000256" key="2">
    <source>
        <dbReference type="ARBA" id="ARBA00010945"/>
    </source>
</evidence>
<dbReference type="InterPro" id="IPR001126">
    <property type="entry name" value="UmuC"/>
</dbReference>
<dbReference type="CDD" id="cd03586">
    <property type="entry name" value="PolY_Pol_IV_kappa"/>
    <property type="match status" value="1"/>
</dbReference>
<evidence type="ECO:0000313" key="18">
    <source>
        <dbReference type="EMBL" id="EFM25410.1"/>
    </source>
</evidence>
<comment type="subunit">
    <text evidence="3 16">Monomer.</text>
</comment>
<name>E0NLD4_9FIRM</name>
<feature type="domain" description="UmuC" evidence="17">
    <location>
        <begin position="2"/>
        <end position="178"/>
    </location>
</feature>
<evidence type="ECO:0000256" key="9">
    <source>
        <dbReference type="ARBA" id="ARBA00022723"/>
    </source>
</evidence>